<reference evidence="2 3" key="1">
    <citation type="journal article" date="2011" name="J. Bacteriol.">
        <title>Genome sequence of the mercury-methylating and pleomorphic Desulfovibrio africanus Strain Walvis Bay.</title>
        <authorList>
            <person name="Brown S.D."/>
            <person name="Wall J.D."/>
            <person name="Kucken A.M."/>
            <person name="Gilmour C.C."/>
            <person name="Podar M."/>
            <person name="Brandt C.C."/>
            <person name="Teshima H."/>
            <person name="Detter J.C."/>
            <person name="Han C.S."/>
            <person name="Land M.L."/>
            <person name="Lucas S."/>
            <person name="Han J."/>
            <person name="Pennacchio L."/>
            <person name="Nolan M."/>
            <person name="Pitluck S."/>
            <person name="Woyke T."/>
            <person name="Goodwin L."/>
            <person name="Palumbo A.V."/>
            <person name="Elias D.A."/>
        </authorList>
    </citation>
    <scope>NUCLEOTIDE SEQUENCE [LARGE SCALE GENOMIC DNA]</scope>
    <source>
        <strain evidence="2 3">Walvis Bay</strain>
    </source>
</reference>
<accession>F3Z247</accession>
<dbReference type="SUPFAM" id="SSF53756">
    <property type="entry name" value="UDP-Glycosyltransferase/glycogen phosphorylase"/>
    <property type="match status" value="1"/>
</dbReference>
<dbReference type="EMBL" id="CP003221">
    <property type="protein sequence ID" value="EGJ51256.1"/>
    <property type="molecule type" value="Genomic_DNA"/>
</dbReference>
<dbReference type="AlphaFoldDB" id="F3Z247"/>
<keyword evidence="3" id="KW-1185">Reference proteome</keyword>
<dbReference type="InterPro" id="IPR055259">
    <property type="entry name" value="YkvP/CgeB_Glyco_trans-like"/>
</dbReference>
<dbReference type="Proteomes" id="UP000007844">
    <property type="component" value="Chromosome"/>
</dbReference>
<evidence type="ECO:0000313" key="3">
    <source>
        <dbReference type="Proteomes" id="UP000007844"/>
    </source>
</evidence>
<proteinExistence type="predicted"/>
<evidence type="ECO:0000259" key="1">
    <source>
        <dbReference type="Pfam" id="PF13524"/>
    </source>
</evidence>
<evidence type="ECO:0000313" key="2">
    <source>
        <dbReference type="EMBL" id="EGJ51256.1"/>
    </source>
</evidence>
<dbReference type="eggNOG" id="COG4641">
    <property type="taxonomic scope" value="Bacteria"/>
</dbReference>
<organism evidence="2 3">
    <name type="scientific">Desulfocurvibacter africanus subsp. africanus str. Walvis Bay</name>
    <dbReference type="NCBI Taxonomy" id="690850"/>
    <lineage>
        <taxon>Bacteria</taxon>
        <taxon>Pseudomonadati</taxon>
        <taxon>Thermodesulfobacteriota</taxon>
        <taxon>Desulfovibrionia</taxon>
        <taxon>Desulfovibrionales</taxon>
        <taxon>Desulfovibrionaceae</taxon>
        <taxon>Desulfocurvibacter</taxon>
    </lineage>
</organism>
<dbReference type="RefSeq" id="WP_014260912.1">
    <property type="nucleotide sequence ID" value="NC_016629.1"/>
</dbReference>
<dbReference type="Pfam" id="PF13524">
    <property type="entry name" value="Glyco_trans_1_2"/>
    <property type="match status" value="1"/>
</dbReference>
<dbReference type="STRING" id="690850.Desaf_2949"/>
<protein>
    <submittedName>
        <fullName evidence="2">CgeB family protein</fullName>
    </submittedName>
</protein>
<feature type="domain" description="Spore protein YkvP/CgeB glycosyl transferase-like" evidence="1">
    <location>
        <begin position="196"/>
        <end position="343"/>
    </location>
</feature>
<dbReference type="HOGENOM" id="CLU_032039_0_0_7"/>
<dbReference type="KEGG" id="daf:Desaf_2949"/>
<name>F3Z247_DESAF</name>
<sequence>MSEKLRILVVLPMYGGSLPVGRYCASALSRLGHLVESFEAPAFHGAYTALKDLRVSGERLEQLENGYLQLVSQAVLAKVDSFEPDLVLALAQAPMSRAALRRLRKDGVATAMWFVEDYRLFTYWQAYAHFYDFFAVIQKEPFLSQLAAMDQPNALYLPLAADPDFHKPLELTPVERRKWGSDVSFMGAGYPNRRVAFRQLLRHDFKIWGSDWEGDPVLAPYLQLGGLRIEPADCVRIFNATRINLNLHSSVDPSRLVSGGDFVNPRTFELAACGAFQLTDQRTLLPESFGPDEMSTFGSMDELLALIDHFLARPEERETVAARARQRVLQEHTYERRMETLLDFVRARRPGWPVARQRDLELLAELPDDLRGDVRALLDRLGLGANVGFDDLVQAVRRQQGELSGLDAAILFLDEWRKQYRK</sequence>
<gene>
    <name evidence="2" type="ORF">Desaf_2949</name>
</gene>